<comment type="similarity">
    <text evidence="2">Belongs to the outer membrane factor (OMF) (TC 1.B.17) family.</text>
</comment>
<gene>
    <name evidence="9" type="ORF">CLV58_108171</name>
</gene>
<dbReference type="RefSeq" id="WP_106137959.1">
    <property type="nucleotide sequence ID" value="NZ_PVTE01000008.1"/>
</dbReference>
<evidence type="ECO:0000256" key="4">
    <source>
        <dbReference type="ARBA" id="ARBA00022452"/>
    </source>
</evidence>
<evidence type="ECO:0000256" key="6">
    <source>
        <dbReference type="ARBA" id="ARBA00023136"/>
    </source>
</evidence>
<sequence length="488" mass="53694">MNRFLYTALLTGWLGSAYAQPLHTAGQVPATDEPISVTMTLDQCIALAIDNQPSIRQAQLQQQLADNTVEQTRKSQLPVVSAFTNQGQNFGRNVDPYTNSITNSQIATSTLGVGASWTVFNGFQLKNTLAQQNLTAQASQFELAATKNAVTFNVLLAYLQVLTAQDLDRASMMQVQVSQALVDRTEKLVKAGTTAPYNLYDARSQLANDQIQHVQTETNRKTALLTLLQLLNLPATTQLVLDHINDPSTVTPPSPGNAYQVYSQAQTFMPDVLAANLRTKASQLGLKLAKGLAYPSVTLNASWGTSYSSAARRSVMTGDMVEQTTTGFVDVSGQSYPVRVLTPVTGAEDIAYFQQLTNNQYKSLTLSIRIPILNGFQVRYRTTNARLQQQLAESQAESTRRNLRQTIDQSVTQQQNAYDRYTALSAQVTTLTQSFQAAEARYNAGLLPAVDYNLAKSNLDKATISLIQARYERILRDRIVHFYQSGAL</sequence>
<evidence type="ECO:0000256" key="2">
    <source>
        <dbReference type="ARBA" id="ARBA00007613"/>
    </source>
</evidence>
<evidence type="ECO:0000256" key="1">
    <source>
        <dbReference type="ARBA" id="ARBA00004442"/>
    </source>
</evidence>
<dbReference type="OrthoDB" id="9811587at2"/>
<evidence type="ECO:0000313" key="9">
    <source>
        <dbReference type="EMBL" id="PRY39281.1"/>
    </source>
</evidence>
<dbReference type="Gene3D" id="1.20.1600.10">
    <property type="entry name" value="Outer membrane efflux proteins (OEP)"/>
    <property type="match status" value="1"/>
</dbReference>
<keyword evidence="7" id="KW-0998">Cell outer membrane</keyword>
<keyword evidence="8" id="KW-0732">Signal</keyword>
<feature type="signal peptide" evidence="8">
    <location>
        <begin position="1"/>
        <end position="19"/>
    </location>
</feature>
<dbReference type="GO" id="GO:0015288">
    <property type="term" value="F:porin activity"/>
    <property type="evidence" value="ECO:0007669"/>
    <property type="project" value="TreeGrafter"/>
</dbReference>
<dbReference type="InterPro" id="IPR003423">
    <property type="entry name" value="OMP_efflux"/>
</dbReference>
<dbReference type="GO" id="GO:0015562">
    <property type="term" value="F:efflux transmembrane transporter activity"/>
    <property type="evidence" value="ECO:0007669"/>
    <property type="project" value="InterPro"/>
</dbReference>
<dbReference type="PANTHER" id="PTHR30026">
    <property type="entry name" value="OUTER MEMBRANE PROTEIN TOLC"/>
    <property type="match status" value="1"/>
</dbReference>
<keyword evidence="6" id="KW-0472">Membrane</keyword>
<dbReference type="EMBL" id="PVTE01000008">
    <property type="protein sequence ID" value="PRY39281.1"/>
    <property type="molecule type" value="Genomic_DNA"/>
</dbReference>
<keyword evidence="3" id="KW-0813">Transport</keyword>
<keyword evidence="10" id="KW-1185">Reference proteome</keyword>
<feature type="chain" id="PRO_5015598262" evidence="8">
    <location>
        <begin position="20"/>
        <end position="488"/>
    </location>
</feature>
<evidence type="ECO:0000256" key="8">
    <source>
        <dbReference type="SAM" id="SignalP"/>
    </source>
</evidence>
<proteinExistence type="inferred from homology"/>
<comment type="subcellular location">
    <subcellularLocation>
        <location evidence="1">Cell outer membrane</location>
    </subcellularLocation>
</comment>
<dbReference type="PANTHER" id="PTHR30026:SF20">
    <property type="entry name" value="OUTER MEMBRANE PROTEIN TOLC"/>
    <property type="match status" value="1"/>
</dbReference>
<organism evidence="9 10">
    <name type="scientific">Spirosoma oryzae</name>
    <dbReference type="NCBI Taxonomy" id="1469603"/>
    <lineage>
        <taxon>Bacteria</taxon>
        <taxon>Pseudomonadati</taxon>
        <taxon>Bacteroidota</taxon>
        <taxon>Cytophagia</taxon>
        <taxon>Cytophagales</taxon>
        <taxon>Cytophagaceae</taxon>
        <taxon>Spirosoma</taxon>
    </lineage>
</organism>
<dbReference type="Pfam" id="PF02321">
    <property type="entry name" value="OEP"/>
    <property type="match status" value="2"/>
</dbReference>
<dbReference type="SUPFAM" id="SSF56954">
    <property type="entry name" value="Outer membrane efflux proteins (OEP)"/>
    <property type="match status" value="1"/>
</dbReference>
<name>A0A2T0T0V0_9BACT</name>
<evidence type="ECO:0000256" key="5">
    <source>
        <dbReference type="ARBA" id="ARBA00022692"/>
    </source>
</evidence>
<accession>A0A2T0T0V0</accession>
<comment type="caution">
    <text evidence="9">The sequence shown here is derived from an EMBL/GenBank/DDBJ whole genome shotgun (WGS) entry which is preliminary data.</text>
</comment>
<dbReference type="InterPro" id="IPR051906">
    <property type="entry name" value="TolC-like"/>
</dbReference>
<protein>
    <submittedName>
        <fullName evidence="9">Outer membrane protein</fullName>
    </submittedName>
</protein>
<keyword evidence="5" id="KW-0812">Transmembrane</keyword>
<reference evidence="9 10" key="1">
    <citation type="submission" date="2018-03" db="EMBL/GenBank/DDBJ databases">
        <title>Genomic Encyclopedia of Archaeal and Bacterial Type Strains, Phase II (KMG-II): from individual species to whole genera.</title>
        <authorList>
            <person name="Goeker M."/>
        </authorList>
    </citation>
    <scope>NUCLEOTIDE SEQUENCE [LARGE SCALE GENOMIC DNA]</scope>
    <source>
        <strain evidence="9 10">DSM 28354</strain>
    </source>
</reference>
<dbReference type="GO" id="GO:0009279">
    <property type="term" value="C:cell outer membrane"/>
    <property type="evidence" value="ECO:0007669"/>
    <property type="project" value="UniProtKB-SubCell"/>
</dbReference>
<evidence type="ECO:0000256" key="3">
    <source>
        <dbReference type="ARBA" id="ARBA00022448"/>
    </source>
</evidence>
<evidence type="ECO:0000256" key="7">
    <source>
        <dbReference type="ARBA" id="ARBA00023237"/>
    </source>
</evidence>
<evidence type="ECO:0000313" key="10">
    <source>
        <dbReference type="Proteomes" id="UP000238375"/>
    </source>
</evidence>
<dbReference type="AlphaFoldDB" id="A0A2T0T0V0"/>
<keyword evidence="4" id="KW-1134">Transmembrane beta strand</keyword>
<dbReference type="GO" id="GO:1990281">
    <property type="term" value="C:efflux pump complex"/>
    <property type="evidence" value="ECO:0007669"/>
    <property type="project" value="TreeGrafter"/>
</dbReference>
<dbReference type="Proteomes" id="UP000238375">
    <property type="component" value="Unassembled WGS sequence"/>
</dbReference>